<keyword evidence="2" id="KW-1185">Reference proteome</keyword>
<dbReference type="PANTHER" id="PTHR46287">
    <property type="entry name" value="BTB/POZ AND TAZ DOMAIN-CONTAINING PROTEIN 3-RELATED"/>
    <property type="match status" value="1"/>
</dbReference>
<name>A0AAP0PRA7_9MAGN</name>
<organism evidence="1 2">
    <name type="scientific">Stephania yunnanensis</name>
    <dbReference type="NCBI Taxonomy" id="152371"/>
    <lineage>
        <taxon>Eukaryota</taxon>
        <taxon>Viridiplantae</taxon>
        <taxon>Streptophyta</taxon>
        <taxon>Embryophyta</taxon>
        <taxon>Tracheophyta</taxon>
        <taxon>Spermatophyta</taxon>
        <taxon>Magnoliopsida</taxon>
        <taxon>Ranunculales</taxon>
        <taxon>Menispermaceae</taxon>
        <taxon>Menispermoideae</taxon>
        <taxon>Cissampelideae</taxon>
        <taxon>Stephania</taxon>
    </lineage>
</organism>
<comment type="caution">
    <text evidence="1">The sequence shown here is derived from an EMBL/GenBank/DDBJ whole genome shotgun (WGS) entry which is preliminary data.</text>
</comment>
<dbReference type="Proteomes" id="UP001420932">
    <property type="component" value="Unassembled WGS sequence"/>
</dbReference>
<sequence>MVDIIPDQSVRKAMNEINAAQMIQLASVYKSEVELGRGLMMESVVDVLQLARLCDALDLYLKCMNLMLREKNVVQGTEG</sequence>
<gene>
    <name evidence="1" type="ORF">Syun_010058</name>
</gene>
<protein>
    <submittedName>
        <fullName evidence="1">Uncharacterized protein</fullName>
    </submittedName>
</protein>
<dbReference type="PANTHER" id="PTHR46287:SF4">
    <property type="entry name" value="BTB_POZ AND TAZ DOMAIN-CONTAINING PROTEIN 2"/>
    <property type="match status" value="1"/>
</dbReference>
<dbReference type="EMBL" id="JBBNAF010000004">
    <property type="protein sequence ID" value="KAK9151749.1"/>
    <property type="molecule type" value="Genomic_DNA"/>
</dbReference>
<dbReference type="AlphaFoldDB" id="A0AAP0PRA7"/>
<evidence type="ECO:0000313" key="1">
    <source>
        <dbReference type="EMBL" id="KAK9151749.1"/>
    </source>
</evidence>
<dbReference type="InterPro" id="IPR044513">
    <property type="entry name" value="BT1/2/3/4/5"/>
</dbReference>
<evidence type="ECO:0000313" key="2">
    <source>
        <dbReference type="Proteomes" id="UP001420932"/>
    </source>
</evidence>
<proteinExistence type="predicted"/>
<reference evidence="1 2" key="1">
    <citation type="submission" date="2024-01" db="EMBL/GenBank/DDBJ databases">
        <title>Genome assemblies of Stephania.</title>
        <authorList>
            <person name="Yang L."/>
        </authorList>
    </citation>
    <scope>NUCLEOTIDE SEQUENCE [LARGE SCALE GENOMIC DNA]</scope>
    <source>
        <strain evidence="1">YNDBR</strain>
        <tissue evidence="1">Leaf</tissue>
    </source>
</reference>
<dbReference type="GO" id="GO:0005634">
    <property type="term" value="C:nucleus"/>
    <property type="evidence" value="ECO:0007669"/>
    <property type="project" value="TreeGrafter"/>
</dbReference>
<accession>A0AAP0PRA7</accession>